<accession>A0A6A6JB49</accession>
<dbReference type="PANTHER" id="PTHR15261">
    <property type="entry name" value="THROMBOSPONDIN-TYPE LAMININ G DOMAIN AND EAR REPEAT-CONTAINING"/>
    <property type="match status" value="1"/>
</dbReference>
<dbReference type="EMBL" id="ML986507">
    <property type="protein sequence ID" value="KAF2273831.1"/>
    <property type="molecule type" value="Genomic_DNA"/>
</dbReference>
<dbReference type="InterPro" id="IPR009039">
    <property type="entry name" value="EAR"/>
</dbReference>
<proteinExistence type="predicted"/>
<dbReference type="PROSITE" id="PS50912">
    <property type="entry name" value="EAR"/>
    <property type="match status" value="4"/>
</dbReference>
<evidence type="ECO:0000256" key="2">
    <source>
        <dbReference type="ARBA" id="ARBA00022737"/>
    </source>
</evidence>
<evidence type="ECO:0000313" key="3">
    <source>
        <dbReference type="EMBL" id="KAF2273831.1"/>
    </source>
</evidence>
<sequence>MAASVALELTQSLLTNGARAAAILLLQACYWVAIPQLSKDIPGEPPSMHGGDHDVSLLLYRSNAKTHQLEEFQQLSVPGGEDAEFFTVEDRVFLATASVGSGKGESASFDVESCIFEWNGQQMEKFQCMPTSGAKQWRGFEVAGRHFLALAQGLEDIPGVDVPKRNSTIYEWDGDRFQPFQVLSSQLGYNWLRFSIDDREFLAYADHVEPSRVMEWDGERFVNFQALNGGGGRAFSFYQRNHQTYLAFARIDSDSVVYQWDGNRFREFQTLPGTGGRELTTIDDGTSLYLARVNFIRGDRQNAVTALNSTIYRIDDDGSVHSAVEFPTFGGTDIKTLKNKGETHLIVTNSLTQDIRFRQDSHVYRF</sequence>
<keyword evidence="2" id="KW-0677">Repeat</keyword>
<organism evidence="3 4">
    <name type="scientific">Westerdykella ornata</name>
    <dbReference type="NCBI Taxonomy" id="318751"/>
    <lineage>
        <taxon>Eukaryota</taxon>
        <taxon>Fungi</taxon>
        <taxon>Dikarya</taxon>
        <taxon>Ascomycota</taxon>
        <taxon>Pezizomycotina</taxon>
        <taxon>Dothideomycetes</taxon>
        <taxon>Pleosporomycetidae</taxon>
        <taxon>Pleosporales</taxon>
        <taxon>Sporormiaceae</taxon>
        <taxon>Westerdykella</taxon>
    </lineage>
</organism>
<dbReference type="Proteomes" id="UP000800097">
    <property type="component" value="Unassembled WGS sequence"/>
</dbReference>
<dbReference type="InterPro" id="IPR005492">
    <property type="entry name" value="EPTP"/>
</dbReference>
<dbReference type="OrthoDB" id="408373at2759"/>
<dbReference type="GO" id="GO:0007165">
    <property type="term" value="P:signal transduction"/>
    <property type="evidence" value="ECO:0007669"/>
    <property type="project" value="TreeGrafter"/>
</dbReference>
<evidence type="ECO:0000256" key="1">
    <source>
        <dbReference type="ARBA" id="ARBA00022729"/>
    </source>
</evidence>
<reference evidence="3" key="1">
    <citation type="journal article" date="2020" name="Stud. Mycol.">
        <title>101 Dothideomycetes genomes: a test case for predicting lifestyles and emergence of pathogens.</title>
        <authorList>
            <person name="Haridas S."/>
            <person name="Albert R."/>
            <person name="Binder M."/>
            <person name="Bloem J."/>
            <person name="Labutti K."/>
            <person name="Salamov A."/>
            <person name="Andreopoulos B."/>
            <person name="Baker S."/>
            <person name="Barry K."/>
            <person name="Bills G."/>
            <person name="Bluhm B."/>
            <person name="Cannon C."/>
            <person name="Castanera R."/>
            <person name="Culley D."/>
            <person name="Daum C."/>
            <person name="Ezra D."/>
            <person name="Gonzalez J."/>
            <person name="Henrissat B."/>
            <person name="Kuo A."/>
            <person name="Liang C."/>
            <person name="Lipzen A."/>
            <person name="Lutzoni F."/>
            <person name="Magnuson J."/>
            <person name="Mondo S."/>
            <person name="Nolan M."/>
            <person name="Ohm R."/>
            <person name="Pangilinan J."/>
            <person name="Park H.-J."/>
            <person name="Ramirez L."/>
            <person name="Alfaro M."/>
            <person name="Sun H."/>
            <person name="Tritt A."/>
            <person name="Yoshinaga Y."/>
            <person name="Zwiers L.-H."/>
            <person name="Turgeon B."/>
            <person name="Goodwin S."/>
            <person name="Spatafora J."/>
            <person name="Crous P."/>
            <person name="Grigoriev I."/>
        </authorList>
    </citation>
    <scope>NUCLEOTIDE SEQUENCE</scope>
    <source>
        <strain evidence="3">CBS 379.55</strain>
    </source>
</reference>
<dbReference type="GeneID" id="54549051"/>
<dbReference type="InterPro" id="IPR011044">
    <property type="entry name" value="Quino_amine_DH_bsu"/>
</dbReference>
<feature type="non-terminal residue" evidence="3">
    <location>
        <position position="366"/>
    </location>
</feature>
<keyword evidence="1" id="KW-0732">Signal</keyword>
<dbReference type="SUPFAM" id="SSF50969">
    <property type="entry name" value="YVTN repeat-like/Quinoprotein amine dehydrogenase"/>
    <property type="match status" value="1"/>
</dbReference>
<dbReference type="RefSeq" id="XP_033651370.1">
    <property type="nucleotide sequence ID" value="XM_033795876.1"/>
</dbReference>
<dbReference type="AlphaFoldDB" id="A0A6A6JB49"/>
<keyword evidence="4" id="KW-1185">Reference proteome</keyword>
<dbReference type="PANTHER" id="PTHR15261:SF4">
    <property type="entry name" value="THROMBOSPONDIN-TYPE LAMININ G DOMAIN AND EAR REPEAT-CONTAINING PROTEIN"/>
    <property type="match status" value="1"/>
</dbReference>
<name>A0A6A6JB49_WESOR</name>
<dbReference type="Pfam" id="PF03736">
    <property type="entry name" value="EPTP"/>
    <property type="match status" value="3"/>
</dbReference>
<evidence type="ECO:0000313" key="4">
    <source>
        <dbReference type="Proteomes" id="UP000800097"/>
    </source>
</evidence>
<gene>
    <name evidence="3" type="ORF">EI97DRAFT_382814</name>
</gene>
<protein>
    <submittedName>
        <fullName evidence="3">Uncharacterized protein</fullName>
    </submittedName>
</protein>